<dbReference type="GO" id="GO:0005829">
    <property type="term" value="C:cytosol"/>
    <property type="evidence" value="ECO:0007669"/>
    <property type="project" value="TreeGrafter"/>
</dbReference>
<dbReference type="InterPro" id="IPR036388">
    <property type="entry name" value="WH-like_DNA-bd_sf"/>
</dbReference>
<dbReference type="Gene3D" id="6.10.250.690">
    <property type="match status" value="1"/>
</dbReference>
<organism evidence="8">
    <name type="scientific">freshwater metagenome</name>
    <dbReference type="NCBI Taxonomy" id="449393"/>
    <lineage>
        <taxon>unclassified sequences</taxon>
        <taxon>metagenomes</taxon>
        <taxon>ecological metagenomes</taxon>
    </lineage>
</organism>
<evidence type="ECO:0000256" key="2">
    <source>
        <dbReference type="ARBA" id="ARBA00023012"/>
    </source>
</evidence>
<evidence type="ECO:0000259" key="6">
    <source>
        <dbReference type="PROSITE" id="PS50110"/>
    </source>
</evidence>
<dbReference type="InterPro" id="IPR039420">
    <property type="entry name" value="WalR-like"/>
</dbReference>
<evidence type="ECO:0000256" key="5">
    <source>
        <dbReference type="ARBA" id="ARBA00023163"/>
    </source>
</evidence>
<dbReference type="PANTHER" id="PTHR48111:SF1">
    <property type="entry name" value="TWO-COMPONENT RESPONSE REGULATOR ORR33"/>
    <property type="match status" value="1"/>
</dbReference>
<dbReference type="PROSITE" id="PS51755">
    <property type="entry name" value="OMPR_PHOB"/>
    <property type="match status" value="1"/>
</dbReference>
<dbReference type="Pfam" id="PF00072">
    <property type="entry name" value="Response_reg"/>
    <property type="match status" value="1"/>
</dbReference>
<dbReference type="EMBL" id="CAEZZR010000175">
    <property type="protein sequence ID" value="CAB4784599.1"/>
    <property type="molecule type" value="Genomic_DNA"/>
</dbReference>
<dbReference type="CDD" id="cd17574">
    <property type="entry name" value="REC_OmpR"/>
    <property type="match status" value="1"/>
</dbReference>
<dbReference type="Gene3D" id="1.10.10.10">
    <property type="entry name" value="Winged helix-like DNA-binding domain superfamily/Winged helix DNA-binding domain"/>
    <property type="match status" value="1"/>
</dbReference>
<gene>
    <name evidence="8" type="ORF">UFOPK2907_01382</name>
</gene>
<dbReference type="InterPro" id="IPR011006">
    <property type="entry name" value="CheY-like_superfamily"/>
</dbReference>
<evidence type="ECO:0000256" key="1">
    <source>
        <dbReference type="ARBA" id="ARBA00022553"/>
    </source>
</evidence>
<keyword evidence="4" id="KW-0238">DNA-binding</keyword>
<dbReference type="GO" id="GO:0000976">
    <property type="term" value="F:transcription cis-regulatory region binding"/>
    <property type="evidence" value="ECO:0007669"/>
    <property type="project" value="TreeGrafter"/>
</dbReference>
<dbReference type="InterPro" id="IPR001867">
    <property type="entry name" value="OmpR/PhoB-type_DNA-bd"/>
</dbReference>
<dbReference type="SMART" id="SM00448">
    <property type="entry name" value="REC"/>
    <property type="match status" value="1"/>
</dbReference>
<evidence type="ECO:0000256" key="4">
    <source>
        <dbReference type="ARBA" id="ARBA00023125"/>
    </source>
</evidence>
<feature type="domain" description="Response regulatory" evidence="6">
    <location>
        <begin position="5"/>
        <end position="119"/>
    </location>
</feature>
<dbReference type="PANTHER" id="PTHR48111">
    <property type="entry name" value="REGULATOR OF RPOS"/>
    <property type="match status" value="1"/>
</dbReference>
<dbReference type="PROSITE" id="PS50110">
    <property type="entry name" value="RESPONSE_REGULATORY"/>
    <property type="match status" value="1"/>
</dbReference>
<proteinExistence type="predicted"/>
<dbReference type="Gene3D" id="3.40.50.2300">
    <property type="match status" value="1"/>
</dbReference>
<keyword evidence="1" id="KW-0597">Phosphoprotein</keyword>
<accession>A0A6J6WL88</accession>
<evidence type="ECO:0000313" key="8">
    <source>
        <dbReference type="EMBL" id="CAB4784599.1"/>
    </source>
</evidence>
<feature type="domain" description="OmpR/PhoB-type" evidence="7">
    <location>
        <begin position="129"/>
        <end position="226"/>
    </location>
</feature>
<dbReference type="SMART" id="SM00862">
    <property type="entry name" value="Trans_reg_C"/>
    <property type="match status" value="1"/>
</dbReference>
<reference evidence="8" key="1">
    <citation type="submission" date="2020-05" db="EMBL/GenBank/DDBJ databases">
        <authorList>
            <person name="Chiriac C."/>
            <person name="Salcher M."/>
            <person name="Ghai R."/>
            <person name="Kavagutti S V."/>
        </authorList>
    </citation>
    <scope>NUCLEOTIDE SEQUENCE</scope>
</reference>
<name>A0A6J6WL88_9ZZZZ</name>
<dbReference type="Pfam" id="PF00486">
    <property type="entry name" value="Trans_reg_C"/>
    <property type="match status" value="1"/>
</dbReference>
<dbReference type="SUPFAM" id="SSF52172">
    <property type="entry name" value="CheY-like"/>
    <property type="match status" value="1"/>
</dbReference>
<evidence type="ECO:0000256" key="3">
    <source>
        <dbReference type="ARBA" id="ARBA00023015"/>
    </source>
</evidence>
<dbReference type="GO" id="GO:0032993">
    <property type="term" value="C:protein-DNA complex"/>
    <property type="evidence" value="ECO:0007669"/>
    <property type="project" value="TreeGrafter"/>
</dbReference>
<dbReference type="CDD" id="cd00383">
    <property type="entry name" value="trans_reg_C"/>
    <property type="match status" value="1"/>
</dbReference>
<dbReference type="GO" id="GO:0000156">
    <property type="term" value="F:phosphorelay response regulator activity"/>
    <property type="evidence" value="ECO:0007669"/>
    <property type="project" value="TreeGrafter"/>
</dbReference>
<keyword evidence="5" id="KW-0804">Transcription</keyword>
<dbReference type="AlphaFoldDB" id="A0A6J6WL88"/>
<keyword evidence="3" id="KW-0805">Transcription regulation</keyword>
<dbReference type="GO" id="GO:0006355">
    <property type="term" value="P:regulation of DNA-templated transcription"/>
    <property type="evidence" value="ECO:0007669"/>
    <property type="project" value="InterPro"/>
</dbReference>
<dbReference type="InterPro" id="IPR001789">
    <property type="entry name" value="Sig_transdc_resp-reg_receiver"/>
</dbReference>
<sequence length="231" mass="25780">MINGLIMIVDDEAGVRDLLTDALRLSNFETIDAKDGMSALTLLRKHTPDLLIIDINMPLMDGFELLERLRESGDTTPAIMLTARGDKQDVSKGLRLGADDYVTKPFGLEELILRVQAILRRAKPQVPGALLLSCGPISLNEESYEVLFNSEVVELSKTEFKLLQHLLENKGRVISKSSLLSAVWEIDFETDSSVVDTYISYLRKKFHKDGFEGIKTIRGVGFQIVEPKKSA</sequence>
<keyword evidence="2" id="KW-0902">Two-component regulatory system</keyword>
<protein>
    <submittedName>
        <fullName evidence="8">Unannotated protein</fullName>
    </submittedName>
</protein>
<evidence type="ECO:0000259" key="7">
    <source>
        <dbReference type="PROSITE" id="PS51755"/>
    </source>
</evidence>